<name>A0A6C0E644_9ZZZZ</name>
<organism evidence="2">
    <name type="scientific">viral metagenome</name>
    <dbReference type="NCBI Taxonomy" id="1070528"/>
    <lineage>
        <taxon>unclassified sequences</taxon>
        <taxon>metagenomes</taxon>
        <taxon>organismal metagenomes</taxon>
    </lineage>
</organism>
<keyword evidence="1" id="KW-1133">Transmembrane helix</keyword>
<feature type="transmembrane region" description="Helical" evidence="1">
    <location>
        <begin position="6"/>
        <end position="26"/>
    </location>
</feature>
<reference evidence="2" key="1">
    <citation type="journal article" date="2020" name="Nature">
        <title>Giant virus diversity and host interactions through global metagenomics.</title>
        <authorList>
            <person name="Schulz F."/>
            <person name="Roux S."/>
            <person name="Paez-Espino D."/>
            <person name="Jungbluth S."/>
            <person name="Walsh D.A."/>
            <person name="Denef V.J."/>
            <person name="McMahon K.D."/>
            <person name="Konstantinidis K.T."/>
            <person name="Eloe-Fadrosh E.A."/>
            <person name="Kyrpides N.C."/>
            <person name="Woyke T."/>
        </authorList>
    </citation>
    <scope>NUCLEOTIDE SEQUENCE</scope>
    <source>
        <strain evidence="2">GVMAG-M-3300023179-138</strain>
    </source>
</reference>
<keyword evidence="1" id="KW-0472">Membrane</keyword>
<keyword evidence="1" id="KW-0812">Transmembrane</keyword>
<protein>
    <submittedName>
        <fullName evidence="2">Uncharacterized protein</fullName>
    </submittedName>
</protein>
<dbReference type="AlphaFoldDB" id="A0A6C0E644"/>
<sequence length="77" mass="8937">MKFFNHLQLLPLLLGLFFGMFFVYVLKPAPTIIYKYPTIDNAGKVTYQDRNGVCFKYHADTVDCDKNEGRITVFPLQ</sequence>
<accession>A0A6C0E644</accession>
<evidence type="ECO:0000256" key="1">
    <source>
        <dbReference type="SAM" id="Phobius"/>
    </source>
</evidence>
<dbReference type="EMBL" id="MN739743">
    <property type="protein sequence ID" value="QHT24238.1"/>
    <property type="molecule type" value="Genomic_DNA"/>
</dbReference>
<evidence type="ECO:0000313" key="2">
    <source>
        <dbReference type="EMBL" id="QHT24238.1"/>
    </source>
</evidence>
<proteinExistence type="predicted"/>